<feature type="transmembrane region" description="Helical" evidence="15">
    <location>
        <begin position="296"/>
        <end position="313"/>
    </location>
</feature>
<keyword evidence="5" id="KW-1003">Cell membrane</keyword>
<dbReference type="InterPro" id="IPR013112">
    <property type="entry name" value="FAD-bd_8"/>
</dbReference>
<reference evidence="17 18" key="1">
    <citation type="submission" date="2016-07" db="EMBL/GenBank/DDBJ databases">
        <title>Draft genome of the white-rot fungus Obba rivulosa 3A-2.</title>
        <authorList>
            <consortium name="DOE Joint Genome Institute"/>
            <person name="Miettinen O."/>
            <person name="Riley R."/>
            <person name="Acob R."/>
            <person name="Barry K."/>
            <person name="Cullen D."/>
            <person name="De Vries R."/>
            <person name="Hainaut M."/>
            <person name="Hatakka A."/>
            <person name="Henrissat B."/>
            <person name="Hilden K."/>
            <person name="Kuo R."/>
            <person name="Labutti K."/>
            <person name="Lipzen A."/>
            <person name="Makela M.R."/>
            <person name="Sandor L."/>
            <person name="Spatafora J.W."/>
            <person name="Grigoriev I.V."/>
            <person name="Hibbett D.S."/>
        </authorList>
    </citation>
    <scope>NUCLEOTIDE SEQUENCE [LARGE SCALE GENOMIC DNA]</scope>
    <source>
        <strain evidence="17 18">3A-2</strain>
    </source>
</reference>
<evidence type="ECO:0000256" key="12">
    <source>
        <dbReference type="ARBA" id="ARBA00023180"/>
    </source>
</evidence>
<keyword evidence="6 15" id="KW-0812">Transmembrane</keyword>
<sequence length="994" mass="110116">MALQSAATASHLTAYPTTPSYSDDLQWFTAYLTIHDLTTPSWIYSYILWIAIALVLFVYALCHWAGFRGGYIGAYWSKWALRRRTWRKKHSLAVARARGQPHRQPLSLPSNAQLLTLSVIVAAALVVAFAGPDYIAPGANLWSLDRKPTVPSRRRQSYDTSDFTPFQPQYNVGKTWWSSANRTGLVAFALLPLCILFALKAPPFALFALPFTVQLHFDKLAWLHQWTGRLVWFFSALHVAFWSVELAKDRRTGTGKIAYTYAWQYDKFLFGWTAFAVMTLLILLSLRPIRQRHYEAFYFLHILFIPLTLVMAALHHPTLWWWCWAALALWIGERTYRLVWFIHTNGFLSFQKTSPPTRKRTASQGPLLDPKAMRSNLKLSIPSSHPPSSGSGSYPPPPTALQSFGASSNYTPPAGFAHLEVLPGRTVRLRVITPGHLSWAPGQHFLLRIPAITRFTSHPFTVASVCDEQAFSDSGRELIFLIRAKNGWTKDLWDTVVSLMGRGQTCFPGETIPAGHRPPSRGILLRTYIDGSYGSVARARWGSYSTVLIVCGGSGVSFGMSILQYMCLCMAGRDGKYLGGHPGGFGKVGWRTARVRFVWLVREFGHIQWCAQTIRLCMGMVPFPELQVDIFVTNVKPTAGPTPPRPVLRIARANRTSAANGLAAPAPQFLQEERKSAEKRRSRSHSPSPSSAESSEAEVEDGLDLSYYTGEYVEDQGELGHEEHPLDLTNFEGEEDSALPGEAQFSLSVKREGKLRRASTRRASVAISAKQRLSSRTGATPQATQSATRLFDSRSQLPPLAESRLSDEFDADSASVRTSVVPTPTSAVPLLSQELLEHAANPLSQFSQGHSPRPLSDAQSHMSGRSSVAGTHRPVSGYSQHSAWSDTHSVAALISQTDLGFGVSPEQLRLDFDEQELQDVGIVAERARPGRPKLDQILADEVERGQGAIAVACCGPTSLNAVMRKTIAAHIDPSRIRRGDMRGSITLISEDFGY</sequence>
<dbReference type="PROSITE" id="PS51384">
    <property type="entry name" value="FAD_FR"/>
    <property type="match status" value="1"/>
</dbReference>
<dbReference type="SFLD" id="SFLDS00052">
    <property type="entry name" value="Ferric_Reductase_Domain"/>
    <property type="match status" value="1"/>
</dbReference>
<evidence type="ECO:0000256" key="1">
    <source>
        <dbReference type="ARBA" id="ARBA00004651"/>
    </source>
</evidence>
<feature type="region of interest" description="Disordered" evidence="14">
    <location>
        <begin position="771"/>
        <end position="796"/>
    </location>
</feature>
<dbReference type="EMBL" id="KV722339">
    <property type="protein sequence ID" value="OCH94962.1"/>
    <property type="molecule type" value="Genomic_DNA"/>
</dbReference>
<evidence type="ECO:0000256" key="15">
    <source>
        <dbReference type="SAM" id="Phobius"/>
    </source>
</evidence>
<comment type="similarity">
    <text evidence="2">Belongs to the ferric reductase (FRE) family.</text>
</comment>
<feature type="transmembrane region" description="Helical" evidence="15">
    <location>
        <begin position="46"/>
        <end position="67"/>
    </location>
</feature>
<keyword evidence="9" id="KW-0560">Oxidoreductase</keyword>
<keyword evidence="8 15" id="KW-1133">Transmembrane helix</keyword>
<evidence type="ECO:0000256" key="6">
    <source>
        <dbReference type="ARBA" id="ARBA00022692"/>
    </source>
</evidence>
<dbReference type="GO" id="GO:0006879">
    <property type="term" value="P:intracellular iron ion homeostasis"/>
    <property type="evidence" value="ECO:0007669"/>
    <property type="project" value="TreeGrafter"/>
</dbReference>
<feature type="transmembrane region" description="Helical" evidence="15">
    <location>
        <begin position="547"/>
        <end position="566"/>
    </location>
</feature>
<dbReference type="AlphaFoldDB" id="A0A8E2DSQ4"/>
<dbReference type="PANTHER" id="PTHR32361:SF9">
    <property type="entry name" value="FERRIC REDUCTASE TRANSMEMBRANE COMPONENT 3-RELATED"/>
    <property type="match status" value="1"/>
</dbReference>
<feature type="transmembrane region" description="Helical" evidence="15">
    <location>
        <begin position="112"/>
        <end position="131"/>
    </location>
</feature>
<evidence type="ECO:0000256" key="7">
    <source>
        <dbReference type="ARBA" id="ARBA00022982"/>
    </source>
</evidence>
<evidence type="ECO:0000256" key="14">
    <source>
        <dbReference type="SAM" id="MobiDB-lite"/>
    </source>
</evidence>
<evidence type="ECO:0000256" key="11">
    <source>
        <dbReference type="ARBA" id="ARBA00023136"/>
    </source>
</evidence>
<proteinExistence type="inferred from homology"/>
<dbReference type="Proteomes" id="UP000250043">
    <property type="component" value="Unassembled WGS sequence"/>
</dbReference>
<evidence type="ECO:0000256" key="13">
    <source>
        <dbReference type="ARBA" id="ARBA00048483"/>
    </source>
</evidence>
<dbReference type="CDD" id="cd06186">
    <property type="entry name" value="NOX_Duox_like_FAD_NADP"/>
    <property type="match status" value="1"/>
</dbReference>
<dbReference type="GO" id="GO:0052851">
    <property type="term" value="F:ferric-chelate reductase (NADPH) activity"/>
    <property type="evidence" value="ECO:0007669"/>
    <property type="project" value="UniProtKB-EC"/>
</dbReference>
<dbReference type="SFLD" id="SFLDG01168">
    <property type="entry name" value="Ferric_reductase_subgroup_(FRE"/>
    <property type="match status" value="1"/>
</dbReference>
<dbReference type="Pfam" id="PF08030">
    <property type="entry name" value="NAD_binding_6"/>
    <property type="match status" value="1"/>
</dbReference>
<feature type="transmembrane region" description="Helical" evidence="15">
    <location>
        <begin position="267"/>
        <end position="284"/>
    </location>
</feature>
<organism evidence="17 18">
    <name type="scientific">Obba rivulosa</name>
    <dbReference type="NCBI Taxonomy" id="1052685"/>
    <lineage>
        <taxon>Eukaryota</taxon>
        <taxon>Fungi</taxon>
        <taxon>Dikarya</taxon>
        <taxon>Basidiomycota</taxon>
        <taxon>Agaricomycotina</taxon>
        <taxon>Agaricomycetes</taxon>
        <taxon>Polyporales</taxon>
        <taxon>Gelatoporiaceae</taxon>
        <taxon>Obba</taxon>
    </lineage>
</organism>
<keyword evidence="18" id="KW-1185">Reference proteome</keyword>
<evidence type="ECO:0000256" key="10">
    <source>
        <dbReference type="ARBA" id="ARBA00023065"/>
    </source>
</evidence>
<dbReference type="EC" id="1.16.1.9" evidence="3"/>
<dbReference type="InterPro" id="IPR051410">
    <property type="entry name" value="Ferric/Cupric_Reductase"/>
</dbReference>
<dbReference type="PANTHER" id="PTHR32361">
    <property type="entry name" value="FERRIC/CUPRIC REDUCTASE TRANSMEMBRANE COMPONENT"/>
    <property type="match status" value="1"/>
</dbReference>
<dbReference type="Gene3D" id="3.40.50.80">
    <property type="entry name" value="Nucleotide-binding domain of ferredoxin-NADP reductase (FNR) module"/>
    <property type="match status" value="2"/>
</dbReference>
<dbReference type="OrthoDB" id="10006946at2759"/>
<evidence type="ECO:0000256" key="8">
    <source>
        <dbReference type="ARBA" id="ARBA00022989"/>
    </source>
</evidence>
<gene>
    <name evidence="17" type="ORF">OBBRIDRAFT_721614</name>
</gene>
<evidence type="ECO:0000259" key="16">
    <source>
        <dbReference type="PROSITE" id="PS51384"/>
    </source>
</evidence>
<dbReference type="GO" id="GO:0015677">
    <property type="term" value="P:copper ion import"/>
    <property type="evidence" value="ECO:0007669"/>
    <property type="project" value="TreeGrafter"/>
</dbReference>
<dbReference type="InterPro" id="IPR013121">
    <property type="entry name" value="Fe_red_NAD-bd_6"/>
</dbReference>
<dbReference type="Pfam" id="PF01794">
    <property type="entry name" value="Ferric_reduct"/>
    <property type="match status" value="1"/>
</dbReference>
<dbReference type="InterPro" id="IPR039261">
    <property type="entry name" value="FNR_nucleotide-bd"/>
</dbReference>
<comment type="subcellular location">
    <subcellularLocation>
        <location evidence="1">Cell membrane</location>
        <topology evidence="1">Multi-pass membrane protein</topology>
    </subcellularLocation>
</comment>
<dbReference type="InterPro" id="IPR017938">
    <property type="entry name" value="Riboflavin_synthase-like_b-brl"/>
</dbReference>
<feature type="region of interest" description="Disordered" evidence="14">
    <location>
        <begin position="844"/>
        <end position="881"/>
    </location>
</feature>
<evidence type="ECO:0000256" key="4">
    <source>
        <dbReference type="ARBA" id="ARBA00022448"/>
    </source>
</evidence>
<accession>A0A8E2DSQ4</accession>
<dbReference type="SUPFAM" id="SSF63380">
    <property type="entry name" value="Riboflavin synthase domain-like"/>
    <property type="match status" value="1"/>
</dbReference>
<dbReference type="InterPro" id="IPR013130">
    <property type="entry name" value="Fe3_Rdtase_TM_dom"/>
</dbReference>
<protein>
    <recommendedName>
        <fullName evidence="3">ferric-chelate reductase (NADPH)</fullName>
        <ecNumber evidence="3">1.16.1.9</ecNumber>
    </recommendedName>
</protein>
<dbReference type="Pfam" id="PF08022">
    <property type="entry name" value="FAD_binding_8"/>
    <property type="match status" value="1"/>
</dbReference>
<evidence type="ECO:0000313" key="18">
    <source>
        <dbReference type="Proteomes" id="UP000250043"/>
    </source>
</evidence>
<evidence type="ECO:0000313" key="17">
    <source>
        <dbReference type="EMBL" id="OCH94962.1"/>
    </source>
</evidence>
<keyword evidence="7" id="KW-0249">Electron transport</keyword>
<keyword evidence="10" id="KW-0406">Ion transport</keyword>
<evidence type="ECO:0000256" key="5">
    <source>
        <dbReference type="ARBA" id="ARBA00022475"/>
    </source>
</evidence>
<feature type="region of interest" description="Disordered" evidence="14">
    <location>
        <begin position="660"/>
        <end position="700"/>
    </location>
</feature>
<feature type="domain" description="FAD-binding FR-type" evidence="16">
    <location>
        <begin position="409"/>
        <end position="526"/>
    </location>
</feature>
<dbReference type="GO" id="GO:0006826">
    <property type="term" value="P:iron ion transport"/>
    <property type="evidence" value="ECO:0007669"/>
    <property type="project" value="TreeGrafter"/>
</dbReference>
<feature type="transmembrane region" description="Helical" evidence="15">
    <location>
        <begin position="230"/>
        <end position="247"/>
    </location>
</feature>
<evidence type="ECO:0000256" key="3">
    <source>
        <dbReference type="ARBA" id="ARBA00012668"/>
    </source>
</evidence>
<feature type="compositionally biased region" description="Polar residues" evidence="14">
    <location>
        <begin position="857"/>
        <end position="869"/>
    </location>
</feature>
<feature type="transmembrane region" description="Helical" evidence="15">
    <location>
        <begin position="185"/>
        <end position="209"/>
    </location>
</feature>
<keyword evidence="11 15" id="KW-0472">Membrane</keyword>
<name>A0A8E2DSQ4_9APHY</name>
<keyword evidence="4" id="KW-0813">Transport</keyword>
<comment type="catalytic activity">
    <reaction evidence="13">
        <text>2 a Fe(II)-siderophore + NADP(+) + H(+) = 2 a Fe(III)-siderophore + NADPH</text>
        <dbReference type="Rhea" id="RHEA:28795"/>
        <dbReference type="Rhea" id="RHEA-COMP:11342"/>
        <dbReference type="Rhea" id="RHEA-COMP:11344"/>
        <dbReference type="ChEBI" id="CHEBI:15378"/>
        <dbReference type="ChEBI" id="CHEBI:29033"/>
        <dbReference type="ChEBI" id="CHEBI:29034"/>
        <dbReference type="ChEBI" id="CHEBI:57783"/>
        <dbReference type="ChEBI" id="CHEBI:58349"/>
        <dbReference type="EC" id="1.16.1.9"/>
    </reaction>
</comment>
<dbReference type="InterPro" id="IPR017927">
    <property type="entry name" value="FAD-bd_FR_type"/>
</dbReference>
<dbReference type="GO" id="GO:0005886">
    <property type="term" value="C:plasma membrane"/>
    <property type="evidence" value="ECO:0007669"/>
    <property type="project" value="UniProtKB-SubCell"/>
</dbReference>
<evidence type="ECO:0000256" key="9">
    <source>
        <dbReference type="ARBA" id="ARBA00023002"/>
    </source>
</evidence>
<feature type="compositionally biased region" description="Low complexity" evidence="14">
    <location>
        <begin position="685"/>
        <end position="694"/>
    </location>
</feature>
<evidence type="ECO:0000256" key="2">
    <source>
        <dbReference type="ARBA" id="ARBA00006278"/>
    </source>
</evidence>
<keyword evidence="12" id="KW-0325">Glycoprotein</keyword>